<accession>A0A0D0E458</accession>
<reference evidence="2" key="2">
    <citation type="submission" date="2015-01" db="EMBL/GenBank/DDBJ databases">
        <title>Evolutionary Origins and Diversification of the Mycorrhizal Mutualists.</title>
        <authorList>
            <consortium name="DOE Joint Genome Institute"/>
            <consortium name="Mycorrhizal Genomics Consortium"/>
            <person name="Kohler A."/>
            <person name="Kuo A."/>
            <person name="Nagy L.G."/>
            <person name="Floudas D."/>
            <person name="Copeland A."/>
            <person name="Barry K.W."/>
            <person name="Cichocki N."/>
            <person name="Veneault-Fourrey C."/>
            <person name="LaButti K."/>
            <person name="Lindquist E.A."/>
            <person name="Lipzen A."/>
            <person name="Lundell T."/>
            <person name="Morin E."/>
            <person name="Murat C."/>
            <person name="Riley R."/>
            <person name="Ohm R."/>
            <person name="Sun H."/>
            <person name="Tunlid A."/>
            <person name="Henrissat B."/>
            <person name="Grigoriev I.V."/>
            <person name="Hibbett D.S."/>
            <person name="Martin F."/>
        </authorList>
    </citation>
    <scope>NUCLEOTIDE SEQUENCE [LARGE SCALE GENOMIC DNA]</scope>
    <source>
        <strain evidence="2">Ve08.2h10</strain>
    </source>
</reference>
<evidence type="ECO:0000313" key="2">
    <source>
        <dbReference type="Proteomes" id="UP000054538"/>
    </source>
</evidence>
<dbReference type="EMBL" id="KN825331">
    <property type="protein sequence ID" value="KIK91940.1"/>
    <property type="molecule type" value="Genomic_DNA"/>
</dbReference>
<proteinExistence type="predicted"/>
<dbReference type="Proteomes" id="UP000054538">
    <property type="component" value="Unassembled WGS sequence"/>
</dbReference>
<keyword evidence="2" id="KW-1185">Reference proteome</keyword>
<reference evidence="1 2" key="1">
    <citation type="submission" date="2014-04" db="EMBL/GenBank/DDBJ databases">
        <authorList>
            <consortium name="DOE Joint Genome Institute"/>
            <person name="Kuo A."/>
            <person name="Kohler A."/>
            <person name="Jargeat P."/>
            <person name="Nagy L.G."/>
            <person name="Floudas D."/>
            <person name="Copeland A."/>
            <person name="Barry K.W."/>
            <person name="Cichocki N."/>
            <person name="Veneault-Fourrey C."/>
            <person name="LaButti K."/>
            <person name="Lindquist E.A."/>
            <person name="Lipzen A."/>
            <person name="Lundell T."/>
            <person name="Morin E."/>
            <person name="Murat C."/>
            <person name="Sun H."/>
            <person name="Tunlid A."/>
            <person name="Henrissat B."/>
            <person name="Grigoriev I.V."/>
            <person name="Hibbett D.S."/>
            <person name="Martin F."/>
            <person name="Nordberg H.P."/>
            <person name="Cantor M.N."/>
            <person name="Hua S.X."/>
        </authorList>
    </citation>
    <scope>NUCLEOTIDE SEQUENCE [LARGE SCALE GENOMIC DNA]</scope>
    <source>
        <strain evidence="1 2">Ve08.2h10</strain>
    </source>
</reference>
<dbReference type="AlphaFoldDB" id="A0A0D0E458"/>
<sequence length="90" mass="10339">MSRPDAPFSNVFSRLIFLFHCLQPSSQLRIFSLSRRASMPSASLVSWLCIAVTWWVAPILSPDLLNKMPVWDRSWQSIMDNCSVVLTILR</sequence>
<name>A0A0D0E458_9AGAM</name>
<gene>
    <name evidence="1" type="ORF">PAXRUDRAFT_604639</name>
</gene>
<dbReference type="InParanoid" id="A0A0D0E458"/>
<evidence type="ECO:0000313" key="1">
    <source>
        <dbReference type="EMBL" id="KIK91940.1"/>
    </source>
</evidence>
<organism evidence="1 2">
    <name type="scientific">Paxillus rubicundulus Ve08.2h10</name>
    <dbReference type="NCBI Taxonomy" id="930991"/>
    <lineage>
        <taxon>Eukaryota</taxon>
        <taxon>Fungi</taxon>
        <taxon>Dikarya</taxon>
        <taxon>Basidiomycota</taxon>
        <taxon>Agaricomycotina</taxon>
        <taxon>Agaricomycetes</taxon>
        <taxon>Agaricomycetidae</taxon>
        <taxon>Boletales</taxon>
        <taxon>Paxilineae</taxon>
        <taxon>Paxillaceae</taxon>
        <taxon>Paxillus</taxon>
    </lineage>
</organism>
<protein>
    <submittedName>
        <fullName evidence="1">Uncharacterized protein</fullName>
    </submittedName>
</protein>
<dbReference type="HOGENOM" id="CLU_2441527_0_0_1"/>